<comment type="caution">
    <text evidence="8">The sequence shown here is derived from an EMBL/GenBank/DDBJ whole genome shotgun (WGS) entry which is preliminary data.</text>
</comment>
<dbReference type="GO" id="GO:0022857">
    <property type="term" value="F:transmembrane transporter activity"/>
    <property type="evidence" value="ECO:0007669"/>
    <property type="project" value="InterPro"/>
</dbReference>
<evidence type="ECO:0000256" key="6">
    <source>
        <dbReference type="SAM" id="Phobius"/>
    </source>
</evidence>
<dbReference type="EMBL" id="JACPRF010000268">
    <property type="protein sequence ID" value="MBI2876993.1"/>
    <property type="molecule type" value="Genomic_DNA"/>
</dbReference>
<dbReference type="PROSITE" id="PS50850">
    <property type="entry name" value="MFS"/>
    <property type="match status" value="1"/>
</dbReference>
<dbReference type="Gene3D" id="1.20.1250.20">
    <property type="entry name" value="MFS general substrate transporter like domains"/>
    <property type="match status" value="2"/>
</dbReference>
<sequence length="427" mass="47020">MSAVWVAGFFYIFDRINISLAAPKIIEDLDLTGVQMGMILSIYFWGFIIGNPLGGVIVDHSRRIRWLTFATLMVWSILTALTAACTQLHHFYLVRGMLGFAEGISVPCFQKLHNNWLLPEERGRYYGVFEGCVRLGAAFGLPLIGWLINLWTWRGMFYASSVLTFVIAVYVFLMVRDRPQDHPWVSPRESDLIRAAIEKDRVTYDPSADGAKKVGFRESFLIMARDGAFWLLLLSYFLILALYFANMTWLPGYLVKERGFSIIQSGVYLILPYLGSVAGTLVCGYIGDKTNRRSLVAIGFCVLACPAMIGAMAVTTPWAIVALLTLALFLSMGATNSLVVLFYELFPPEAFATGIGILVGVGGGIAGLVAPLVIGYLLDLTGSFFWGFTTFALANLVAGGCFVLIMPRESQVKAQKAARMALAVQGK</sequence>
<feature type="transmembrane region" description="Helical" evidence="6">
    <location>
        <begin position="355"/>
        <end position="378"/>
    </location>
</feature>
<reference evidence="8" key="1">
    <citation type="submission" date="2020-07" db="EMBL/GenBank/DDBJ databases">
        <title>Huge and variable diversity of episymbiotic CPR bacteria and DPANN archaea in groundwater ecosystems.</title>
        <authorList>
            <person name="He C.Y."/>
            <person name="Keren R."/>
            <person name="Whittaker M."/>
            <person name="Farag I.F."/>
            <person name="Doudna J."/>
            <person name="Cate J.H.D."/>
            <person name="Banfield J.F."/>
        </authorList>
    </citation>
    <scope>NUCLEOTIDE SEQUENCE</scope>
    <source>
        <strain evidence="8">NC_groundwater_672_Ag_B-0.1um_62_36</strain>
    </source>
</reference>
<dbReference type="InterPro" id="IPR050382">
    <property type="entry name" value="MFS_Na/Anion_cotransporter"/>
</dbReference>
<gene>
    <name evidence="8" type="ORF">HYY20_08940</name>
</gene>
<feature type="domain" description="Major facilitator superfamily (MFS) profile" evidence="7">
    <location>
        <begin position="1"/>
        <end position="410"/>
    </location>
</feature>
<dbReference type="GO" id="GO:0005886">
    <property type="term" value="C:plasma membrane"/>
    <property type="evidence" value="ECO:0007669"/>
    <property type="project" value="UniProtKB-SubCell"/>
</dbReference>
<dbReference type="Proteomes" id="UP000769766">
    <property type="component" value="Unassembled WGS sequence"/>
</dbReference>
<feature type="transmembrane region" description="Helical" evidence="6">
    <location>
        <begin position="157"/>
        <end position="175"/>
    </location>
</feature>
<evidence type="ECO:0000256" key="4">
    <source>
        <dbReference type="ARBA" id="ARBA00022989"/>
    </source>
</evidence>
<dbReference type="AlphaFoldDB" id="A0A932CP66"/>
<dbReference type="Pfam" id="PF07690">
    <property type="entry name" value="MFS_1"/>
    <property type="match status" value="1"/>
</dbReference>
<proteinExistence type="predicted"/>
<feature type="transmembrane region" description="Helical" evidence="6">
    <location>
        <begin position="37"/>
        <end position="57"/>
    </location>
</feature>
<accession>A0A932CP66</accession>
<feature type="transmembrane region" description="Helical" evidence="6">
    <location>
        <begin position="265"/>
        <end position="287"/>
    </location>
</feature>
<protein>
    <submittedName>
        <fullName evidence="8">MFS transporter</fullName>
    </submittedName>
</protein>
<keyword evidence="2" id="KW-1003">Cell membrane</keyword>
<organism evidence="8 9">
    <name type="scientific">Tectimicrobiota bacterium</name>
    <dbReference type="NCBI Taxonomy" id="2528274"/>
    <lineage>
        <taxon>Bacteria</taxon>
        <taxon>Pseudomonadati</taxon>
        <taxon>Nitrospinota/Tectimicrobiota group</taxon>
        <taxon>Candidatus Tectimicrobiota</taxon>
    </lineage>
</organism>
<evidence type="ECO:0000313" key="9">
    <source>
        <dbReference type="Proteomes" id="UP000769766"/>
    </source>
</evidence>
<dbReference type="PIRSF" id="PIRSF002808">
    <property type="entry name" value="Hexose_phosphate_transp"/>
    <property type="match status" value="1"/>
</dbReference>
<dbReference type="PANTHER" id="PTHR11662:SF399">
    <property type="entry name" value="FI19708P1-RELATED"/>
    <property type="match status" value="1"/>
</dbReference>
<dbReference type="InterPro" id="IPR036259">
    <property type="entry name" value="MFS_trans_sf"/>
</dbReference>
<feature type="transmembrane region" description="Helical" evidence="6">
    <location>
        <begin position="294"/>
        <end position="314"/>
    </location>
</feature>
<feature type="transmembrane region" description="Helical" evidence="6">
    <location>
        <begin position="227"/>
        <end position="245"/>
    </location>
</feature>
<comment type="subcellular location">
    <subcellularLocation>
        <location evidence="1">Cell membrane</location>
        <topology evidence="1">Multi-pass membrane protein</topology>
    </subcellularLocation>
</comment>
<keyword evidence="4 6" id="KW-1133">Transmembrane helix</keyword>
<keyword evidence="3 6" id="KW-0812">Transmembrane</keyword>
<name>A0A932CP66_UNCTE</name>
<dbReference type="InterPro" id="IPR000849">
    <property type="entry name" value="Sugar_P_transporter"/>
</dbReference>
<dbReference type="InterPro" id="IPR011701">
    <property type="entry name" value="MFS"/>
</dbReference>
<feature type="transmembrane region" description="Helical" evidence="6">
    <location>
        <begin position="320"/>
        <end position="343"/>
    </location>
</feature>
<evidence type="ECO:0000256" key="5">
    <source>
        <dbReference type="ARBA" id="ARBA00023136"/>
    </source>
</evidence>
<feature type="transmembrane region" description="Helical" evidence="6">
    <location>
        <begin position="64"/>
        <end position="84"/>
    </location>
</feature>
<dbReference type="SUPFAM" id="SSF103473">
    <property type="entry name" value="MFS general substrate transporter"/>
    <property type="match status" value="1"/>
</dbReference>
<evidence type="ECO:0000256" key="2">
    <source>
        <dbReference type="ARBA" id="ARBA00022475"/>
    </source>
</evidence>
<evidence type="ECO:0000313" key="8">
    <source>
        <dbReference type="EMBL" id="MBI2876993.1"/>
    </source>
</evidence>
<evidence type="ECO:0000256" key="3">
    <source>
        <dbReference type="ARBA" id="ARBA00022692"/>
    </source>
</evidence>
<evidence type="ECO:0000259" key="7">
    <source>
        <dbReference type="PROSITE" id="PS50850"/>
    </source>
</evidence>
<dbReference type="PANTHER" id="PTHR11662">
    <property type="entry name" value="SOLUTE CARRIER FAMILY 17"/>
    <property type="match status" value="1"/>
</dbReference>
<feature type="transmembrane region" description="Helical" evidence="6">
    <location>
        <begin position="384"/>
        <end position="406"/>
    </location>
</feature>
<dbReference type="InterPro" id="IPR020846">
    <property type="entry name" value="MFS_dom"/>
</dbReference>
<keyword evidence="5 6" id="KW-0472">Membrane</keyword>
<evidence type="ECO:0000256" key="1">
    <source>
        <dbReference type="ARBA" id="ARBA00004651"/>
    </source>
</evidence>